<organism evidence="1 2">
    <name type="scientific">Vaccinium darrowii</name>
    <dbReference type="NCBI Taxonomy" id="229202"/>
    <lineage>
        <taxon>Eukaryota</taxon>
        <taxon>Viridiplantae</taxon>
        <taxon>Streptophyta</taxon>
        <taxon>Embryophyta</taxon>
        <taxon>Tracheophyta</taxon>
        <taxon>Spermatophyta</taxon>
        <taxon>Magnoliopsida</taxon>
        <taxon>eudicotyledons</taxon>
        <taxon>Gunneridae</taxon>
        <taxon>Pentapetalae</taxon>
        <taxon>asterids</taxon>
        <taxon>Ericales</taxon>
        <taxon>Ericaceae</taxon>
        <taxon>Vaccinioideae</taxon>
        <taxon>Vaccinieae</taxon>
        <taxon>Vaccinium</taxon>
    </lineage>
</organism>
<comment type="caution">
    <text evidence="1">The sequence shown here is derived from an EMBL/GenBank/DDBJ whole genome shotgun (WGS) entry which is preliminary data.</text>
</comment>
<dbReference type="Proteomes" id="UP000828048">
    <property type="component" value="Chromosome 8"/>
</dbReference>
<proteinExistence type="predicted"/>
<dbReference type="EMBL" id="CM037158">
    <property type="protein sequence ID" value="KAH7852188.1"/>
    <property type="molecule type" value="Genomic_DNA"/>
</dbReference>
<reference evidence="1 2" key="1">
    <citation type="journal article" date="2021" name="Hortic Res">
        <title>High-quality reference genome and annotation aids understanding of berry development for evergreen blueberry (Vaccinium darrowii).</title>
        <authorList>
            <person name="Yu J."/>
            <person name="Hulse-Kemp A.M."/>
            <person name="Babiker E."/>
            <person name="Staton M."/>
        </authorList>
    </citation>
    <scope>NUCLEOTIDE SEQUENCE [LARGE SCALE GENOMIC DNA]</scope>
    <source>
        <strain evidence="2">cv. NJ 8807/NJ 8810</strain>
        <tissue evidence="1">Young leaf</tissue>
    </source>
</reference>
<accession>A0ACB7YFL0</accession>
<name>A0ACB7YFL0_9ERIC</name>
<evidence type="ECO:0000313" key="1">
    <source>
        <dbReference type="EMBL" id="KAH7852188.1"/>
    </source>
</evidence>
<gene>
    <name evidence="1" type="ORF">Vadar_021615</name>
</gene>
<protein>
    <submittedName>
        <fullName evidence="1">Uncharacterized protein</fullName>
    </submittedName>
</protein>
<evidence type="ECO:0000313" key="2">
    <source>
        <dbReference type="Proteomes" id="UP000828048"/>
    </source>
</evidence>
<sequence>MLLQLPHFTKELAKKCQENPGKSIEIVFDLAEMEDDERRELLQMPDSQLMAIVRNRYPNIDLTYVVVDGDNVRAGEDVSLQVTLERDLEGKTERKAKVKLDFAALGEAGKKNYTLYFMCDSYMGWDQEYSFAVDVKEAALADDS</sequence>
<keyword evidence="2" id="KW-1185">Reference proteome</keyword>